<keyword evidence="6" id="KW-0723">Serine/threonine-protein kinase</keyword>
<keyword evidence="7" id="KW-0597">Phosphoprotein</keyword>
<keyword evidence="9" id="KW-0808">Transferase</keyword>
<evidence type="ECO:0000313" key="26">
    <source>
        <dbReference type="EMBL" id="KAK6794948.1"/>
    </source>
</evidence>
<dbReference type="PROSITE" id="PS50011">
    <property type="entry name" value="PROTEIN_KINASE_DOM"/>
    <property type="match status" value="1"/>
</dbReference>
<dbReference type="Gene3D" id="1.10.510.10">
    <property type="entry name" value="Transferase(Phosphotransferase) domain 1"/>
    <property type="match status" value="1"/>
</dbReference>
<dbReference type="Pfam" id="PF00560">
    <property type="entry name" value="LRR_1"/>
    <property type="match status" value="1"/>
</dbReference>
<keyword evidence="11" id="KW-0732">Signal</keyword>
<evidence type="ECO:0000256" key="22">
    <source>
        <dbReference type="PROSITE-ProRule" id="PRU10141"/>
    </source>
</evidence>
<reference evidence="26 27" key="1">
    <citation type="submission" date="2024-02" db="EMBL/GenBank/DDBJ databases">
        <title>de novo genome assembly of Solanum bulbocastanum strain 11H21.</title>
        <authorList>
            <person name="Hosaka A.J."/>
        </authorList>
    </citation>
    <scope>NUCLEOTIDE SEQUENCE [LARGE SCALE GENOMIC DNA]</scope>
    <source>
        <tissue evidence="26">Young leaves</tissue>
    </source>
</reference>
<keyword evidence="15 22" id="KW-0067">ATP-binding</keyword>
<dbReference type="Proteomes" id="UP001371456">
    <property type="component" value="Unassembled WGS sequence"/>
</dbReference>
<dbReference type="PANTHER" id="PTHR48056:SF89">
    <property type="entry name" value="OS06G0585982 PROTEIN"/>
    <property type="match status" value="1"/>
</dbReference>
<evidence type="ECO:0000256" key="7">
    <source>
        <dbReference type="ARBA" id="ARBA00022553"/>
    </source>
</evidence>
<dbReference type="SMART" id="SM00369">
    <property type="entry name" value="LRR_TYP"/>
    <property type="match status" value="8"/>
</dbReference>
<dbReference type="InterPro" id="IPR011009">
    <property type="entry name" value="Kinase-like_dom_sf"/>
</dbReference>
<dbReference type="InterPro" id="IPR000719">
    <property type="entry name" value="Prot_kinase_dom"/>
</dbReference>
<dbReference type="InterPro" id="IPR001611">
    <property type="entry name" value="Leu-rich_rpt"/>
</dbReference>
<feature type="compositionally biased region" description="Acidic residues" evidence="23">
    <location>
        <begin position="1427"/>
        <end position="1466"/>
    </location>
</feature>
<feature type="transmembrane region" description="Helical" evidence="24">
    <location>
        <begin position="12"/>
        <end position="30"/>
    </location>
</feature>
<evidence type="ECO:0000256" key="8">
    <source>
        <dbReference type="ARBA" id="ARBA00022614"/>
    </source>
</evidence>
<comment type="catalytic activity">
    <reaction evidence="21">
        <text>L-seryl-[protein] + ATP = O-phospho-L-seryl-[protein] + ADP + H(+)</text>
        <dbReference type="Rhea" id="RHEA:17989"/>
        <dbReference type="Rhea" id="RHEA-COMP:9863"/>
        <dbReference type="Rhea" id="RHEA-COMP:11604"/>
        <dbReference type="ChEBI" id="CHEBI:15378"/>
        <dbReference type="ChEBI" id="CHEBI:29999"/>
        <dbReference type="ChEBI" id="CHEBI:30616"/>
        <dbReference type="ChEBI" id="CHEBI:83421"/>
        <dbReference type="ChEBI" id="CHEBI:456216"/>
        <dbReference type="EC" id="2.7.11.1"/>
    </reaction>
</comment>
<dbReference type="InterPro" id="IPR003591">
    <property type="entry name" value="Leu-rich_rpt_typical-subtyp"/>
</dbReference>
<organism evidence="26 27">
    <name type="scientific">Solanum bulbocastanum</name>
    <name type="common">Wild potato</name>
    <dbReference type="NCBI Taxonomy" id="147425"/>
    <lineage>
        <taxon>Eukaryota</taxon>
        <taxon>Viridiplantae</taxon>
        <taxon>Streptophyta</taxon>
        <taxon>Embryophyta</taxon>
        <taxon>Tracheophyta</taxon>
        <taxon>Spermatophyta</taxon>
        <taxon>Magnoliopsida</taxon>
        <taxon>eudicotyledons</taxon>
        <taxon>Gunneridae</taxon>
        <taxon>Pentapetalae</taxon>
        <taxon>asterids</taxon>
        <taxon>lamiids</taxon>
        <taxon>Solanales</taxon>
        <taxon>Solanaceae</taxon>
        <taxon>Solanoideae</taxon>
        <taxon>Solaneae</taxon>
        <taxon>Solanum</taxon>
    </lineage>
</organism>
<dbReference type="Pfam" id="PF00069">
    <property type="entry name" value="Pkinase"/>
    <property type="match status" value="1"/>
</dbReference>
<keyword evidence="19" id="KW-0325">Glycoprotein</keyword>
<evidence type="ECO:0000256" key="16">
    <source>
        <dbReference type="ARBA" id="ARBA00022989"/>
    </source>
</evidence>
<evidence type="ECO:0000256" key="24">
    <source>
        <dbReference type="SAM" id="Phobius"/>
    </source>
</evidence>
<proteinExistence type="inferred from homology"/>
<evidence type="ECO:0000256" key="1">
    <source>
        <dbReference type="ARBA" id="ARBA00004162"/>
    </source>
</evidence>
<dbReference type="InterPro" id="IPR017441">
    <property type="entry name" value="Protein_kinase_ATP_BS"/>
</dbReference>
<evidence type="ECO:0000256" key="23">
    <source>
        <dbReference type="SAM" id="MobiDB-lite"/>
    </source>
</evidence>
<keyword evidence="17 24" id="KW-0472">Membrane</keyword>
<feature type="transmembrane region" description="Helical" evidence="24">
    <location>
        <begin position="676"/>
        <end position="700"/>
    </location>
</feature>
<evidence type="ECO:0000256" key="15">
    <source>
        <dbReference type="ARBA" id="ARBA00022840"/>
    </source>
</evidence>
<dbReference type="InterPro" id="IPR008271">
    <property type="entry name" value="Ser/Thr_kinase_AS"/>
</dbReference>
<dbReference type="GO" id="GO:0033612">
    <property type="term" value="F:receptor serine/threonine kinase binding"/>
    <property type="evidence" value="ECO:0007669"/>
    <property type="project" value="TreeGrafter"/>
</dbReference>
<name>A0AAN8U1R8_SOLBU</name>
<feature type="binding site" evidence="22">
    <location>
        <position position="766"/>
    </location>
    <ligand>
        <name>ATP</name>
        <dbReference type="ChEBI" id="CHEBI:30616"/>
    </ligand>
</feature>
<dbReference type="FunFam" id="3.30.200.20:FF:000432">
    <property type="entry name" value="LRR receptor-like serine/threonine-protein kinase EFR"/>
    <property type="match status" value="1"/>
</dbReference>
<dbReference type="InterPro" id="IPR055414">
    <property type="entry name" value="LRR_R13L4/SHOC2-like"/>
</dbReference>
<keyword evidence="10 24" id="KW-0812">Transmembrane</keyword>
<dbReference type="Gene3D" id="3.80.10.10">
    <property type="entry name" value="Ribonuclease Inhibitor"/>
    <property type="match status" value="3"/>
</dbReference>
<evidence type="ECO:0000259" key="25">
    <source>
        <dbReference type="PROSITE" id="PS50011"/>
    </source>
</evidence>
<dbReference type="GO" id="GO:0005524">
    <property type="term" value="F:ATP binding"/>
    <property type="evidence" value="ECO:0007669"/>
    <property type="project" value="UniProtKB-UniRule"/>
</dbReference>
<keyword evidence="8" id="KW-0433">Leucine-rich repeat</keyword>
<evidence type="ECO:0000256" key="21">
    <source>
        <dbReference type="ARBA" id="ARBA00048679"/>
    </source>
</evidence>
<dbReference type="SUPFAM" id="SSF52058">
    <property type="entry name" value="L domain-like"/>
    <property type="match status" value="2"/>
</dbReference>
<dbReference type="GO" id="GO:0005886">
    <property type="term" value="C:plasma membrane"/>
    <property type="evidence" value="ECO:0007669"/>
    <property type="project" value="UniProtKB-SubCell"/>
</dbReference>
<evidence type="ECO:0000256" key="17">
    <source>
        <dbReference type="ARBA" id="ARBA00023136"/>
    </source>
</evidence>
<evidence type="ECO:0000256" key="9">
    <source>
        <dbReference type="ARBA" id="ARBA00022679"/>
    </source>
</evidence>
<keyword evidence="18" id="KW-0675">Receptor</keyword>
<dbReference type="Pfam" id="PF08263">
    <property type="entry name" value="LRRNT_2"/>
    <property type="match status" value="1"/>
</dbReference>
<dbReference type="GO" id="GO:0004674">
    <property type="term" value="F:protein serine/threonine kinase activity"/>
    <property type="evidence" value="ECO:0007669"/>
    <property type="project" value="UniProtKB-KW"/>
</dbReference>
<keyword evidence="16 24" id="KW-1133">Transmembrane helix</keyword>
<feature type="domain" description="Protein kinase" evidence="25">
    <location>
        <begin position="737"/>
        <end position="1051"/>
    </location>
</feature>
<dbReference type="SMART" id="SM00220">
    <property type="entry name" value="S_TKc"/>
    <property type="match status" value="1"/>
</dbReference>
<keyword evidence="13 22" id="KW-0547">Nucleotide-binding</keyword>
<gene>
    <name evidence="26" type="ORF">RDI58_008401</name>
</gene>
<feature type="region of interest" description="Disordered" evidence="23">
    <location>
        <begin position="1424"/>
        <end position="1466"/>
    </location>
</feature>
<evidence type="ECO:0000256" key="6">
    <source>
        <dbReference type="ARBA" id="ARBA00022527"/>
    </source>
</evidence>
<dbReference type="PROSITE" id="PS00107">
    <property type="entry name" value="PROTEIN_KINASE_ATP"/>
    <property type="match status" value="1"/>
</dbReference>
<evidence type="ECO:0000256" key="14">
    <source>
        <dbReference type="ARBA" id="ARBA00022777"/>
    </source>
</evidence>
<dbReference type="InterPro" id="IPR050647">
    <property type="entry name" value="Plant_LRR-RLKs"/>
</dbReference>
<accession>A0AAN8U1R8</accession>
<dbReference type="InterPro" id="IPR013210">
    <property type="entry name" value="LRR_N_plant-typ"/>
</dbReference>
<keyword evidence="14" id="KW-0418">Kinase</keyword>
<sequence length="1466" mass="164709">MHSNTKTTFTRGIVFCFLTFSKMEVFATSFNFHTFLAFRAVFLAFLFSFSLQHAASAAFLGNETDKLALLGFKSQITEDPSRVFVFWNDSVHFCQWTGVKCGLRHVRVIRLNLKGLRLAGTISDHLGNLSFLNSLDLAENAFHEKIPQQLSRLPRLQYLNLSFNYLTGEIPVNLSHCVKLKSLVLDHNTLVGKIPYQVGSLTKLVKLYLENNNLTGNIPGSIGNLTSLEELYLSYNNLEGEVPASLARSTKLRLLGLSVNSLSGEFPPPLYNLSSLELISLSLNNFSGNLRSELGNYFPNLQILYLANCQFIGSIPSSLANASKLLELDFPVNNFTGNIPKGFGNLRNLLWLNVWNNHLGYGKHDDLDFVNSLTNCSSLQMLHFGGNQFGGTLPHSIGNLSSQLQRLLFFGNRIGGSIPREISNLVNLNLLDIGSNILTGSIPDSIGRLTNLGALNLGNNLLTGVIPFLIGNLTELVYLYLGLNRLEGNIPSTLGNCNQLLRLGFSENNLTGTIPQQLFALSSLTDIYASYNSLTGPLLVDIGNWNHLTYLDFSYNKLSGMIPRTLGKCLTLGEIYMKGNSLQGTIPNLEDLPDLQSLDLSLNNLSGTIPHFIANITSLHYLNLSFNNLEGEVPVTGIFSNLSADVLSGNSKLCGGIQELHLQPCIYQKTRKKHVLALKFILTIVFAASFSILALLVVFLCWRRNLNNQPAPEDRSKSAHFYPNISYEGLRTATGGFSSENLIGSGSFGTVYKGTFPSDGTVIAVKVLKLQHEGASKSFLAECQALRNIRHRNLVKVISVCSSSDFKGNDFKALVFQFMPKGNLDEWLHPEKEMHEKSSLTTLQRMNIIIDVASALHYLHHECQTPMIHCDIKPQNILLDEYLTAHLGDFGLVRLVPEFSNESDLHQFSSLGVLGTIGYAAPEYGMGSKVSVVGDMYSFGILLLEIFTGRRPTDTLFQASSTLHHFVETALPEKVMEILDKTAFHGEMSKATCGEEYWDNIKKEQMECLVGILEIGVACSAESPRDRWTMAQVYKIKESDNKPPKGRHDLSRRLKISELTNVVQNILVHDNSYVEVGFKKQREDKKIWIIMKKRDFDALREIISRMPLKLVVQYKLLSREVRDMISHDAEFAQILFKHHKDSSTQFIYTVYDGWSVRKSFYKISLNPITQSVSTLPDEIEILASCNGLILIDFERVRRFCVFNPMTGEHQLIAYPNASPNNIESIGLAVEYPKADHYKLVTISKPEENSNLFYKFRLLSSEQPGLWREIQLRTNSFVSLFVGGPHVYWGDSLYWLRKDGSVLAFDSKREEATLIDRPEFLDFDYGKIFSGQDIWLGRAKGLLTLQASFLVQNPQTRHYDLYEYDTNTNVYQNAAVLNRINTRMYCFHPTLASVHSTPDNDVMIDDQEHIAENLNDIKIFIIEGIPREEEEEEEEEFEDEEGEGEFEHEEEAFEGEEAAAGGEEEED</sequence>
<evidence type="ECO:0000256" key="19">
    <source>
        <dbReference type="ARBA" id="ARBA00023180"/>
    </source>
</evidence>
<dbReference type="FunFam" id="3.80.10.10:FF:000288">
    <property type="entry name" value="LRR receptor-like serine/threonine-protein kinase EFR"/>
    <property type="match status" value="1"/>
</dbReference>
<dbReference type="Pfam" id="PF23598">
    <property type="entry name" value="LRR_14"/>
    <property type="match status" value="2"/>
</dbReference>
<evidence type="ECO:0000313" key="27">
    <source>
        <dbReference type="Proteomes" id="UP001371456"/>
    </source>
</evidence>
<evidence type="ECO:0000256" key="5">
    <source>
        <dbReference type="ARBA" id="ARBA00022475"/>
    </source>
</evidence>
<protein>
    <recommendedName>
        <fullName evidence="4">non-specific serine/threonine protein kinase</fullName>
        <ecNumber evidence="4">2.7.11.1</ecNumber>
    </recommendedName>
</protein>
<dbReference type="Pfam" id="PF07734">
    <property type="entry name" value="FBA_1"/>
    <property type="match status" value="1"/>
</dbReference>
<comment type="caution">
    <text evidence="26">The sequence shown here is derived from an EMBL/GenBank/DDBJ whole genome shotgun (WGS) entry which is preliminary data.</text>
</comment>
<evidence type="ECO:0000256" key="3">
    <source>
        <dbReference type="ARBA" id="ARBA00008684"/>
    </source>
</evidence>
<evidence type="ECO:0000256" key="18">
    <source>
        <dbReference type="ARBA" id="ARBA00023170"/>
    </source>
</evidence>
<dbReference type="EC" id="2.7.11.1" evidence="4"/>
<evidence type="ECO:0000256" key="4">
    <source>
        <dbReference type="ARBA" id="ARBA00012513"/>
    </source>
</evidence>
<evidence type="ECO:0000256" key="12">
    <source>
        <dbReference type="ARBA" id="ARBA00022737"/>
    </source>
</evidence>
<comment type="catalytic activity">
    <reaction evidence="20">
        <text>L-threonyl-[protein] + ATP = O-phospho-L-threonyl-[protein] + ADP + H(+)</text>
        <dbReference type="Rhea" id="RHEA:46608"/>
        <dbReference type="Rhea" id="RHEA-COMP:11060"/>
        <dbReference type="Rhea" id="RHEA-COMP:11605"/>
        <dbReference type="ChEBI" id="CHEBI:15378"/>
        <dbReference type="ChEBI" id="CHEBI:30013"/>
        <dbReference type="ChEBI" id="CHEBI:30616"/>
        <dbReference type="ChEBI" id="CHEBI:61977"/>
        <dbReference type="ChEBI" id="CHEBI:456216"/>
        <dbReference type="EC" id="2.7.11.1"/>
    </reaction>
</comment>
<comment type="similarity">
    <text evidence="3">Belongs to the protein kinase superfamily. Ser/Thr protein kinase family.</text>
</comment>
<dbReference type="InterPro" id="IPR006527">
    <property type="entry name" value="F-box-assoc_dom_typ1"/>
</dbReference>
<dbReference type="SUPFAM" id="SSF56112">
    <property type="entry name" value="Protein kinase-like (PK-like)"/>
    <property type="match status" value="1"/>
</dbReference>
<dbReference type="PANTHER" id="PTHR48056">
    <property type="entry name" value="LRR RECEPTOR-LIKE SERINE/THREONINE-PROTEIN KINASE-RELATED"/>
    <property type="match status" value="1"/>
</dbReference>
<dbReference type="PROSITE" id="PS00108">
    <property type="entry name" value="PROTEIN_KINASE_ST"/>
    <property type="match status" value="1"/>
</dbReference>
<keyword evidence="27" id="KW-1185">Reference proteome</keyword>
<evidence type="ECO:0000256" key="10">
    <source>
        <dbReference type="ARBA" id="ARBA00022692"/>
    </source>
</evidence>
<keyword evidence="5" id="KW-1003">Cell membrane</keyword>
<evidence type="ECO:0000256" key="20">
    <source>
        <dbReference type="ARBA" id="ARBA00047899"/>
    </source>
</evidence>
<dbReference type="InterPro" id="IPR032675">
    <property type="entry name" value="LRR_dom_sf"/>
</dbReference>
<dbReference type="FunFam" id="1.10.510.10:FF:000358">
    <property type="entry name" value="Putative leucine-rich repeat receptor-like serine/threonine-protein kinase"/>
    <property type="match status" value="1"/>
</dbReference>
<dbReference type="FunFam" id="3.80.10.10:FF:000095">
    <property type="entry name" value="LRR receptor-like serine/threonine-protein kinase GSO1"/>
    <property type="match status" value="1"/>
</dbReference>
<evidence type="ECO:0000256" key="13">
    <source>
        <dbReference type="ARBA" id="ARBA00022741"/>
    </source>
</evidence>
<dbReference type="Gene3D" id="3.30.200.20">
    <property type="entry name" value="Phosphorylase Kinase, domain 1"/>
    <property type="match status" value="1"/>
</dbReference>
<dbReference type="EMBL" id="JBANQN010000003">
    <property type="protein sequence ID" value="KAK6794948.1"/>
    <property type="molecule type" value="Genomic_DNA"/>
</dbReference>
<dbReference type="GO" id="GO:0050832">
    <property type="term" value="P:defense response to fungus"/>
    <property type="evidence" value="ECO:0007669"/>
    <property type="project" value="UniProtKB-ARBA"/>
</dbReference>
<evidence type="ECO:0000256" key="11">
    <source>
        <dbReference type="ARBA" id="ARBA00022729"/>
    </source>
</evidence>
<evidence type="ECO:0000256" key="2">
    <source>
        <dbReference type="ARBA" id="ARBA00004479"/>
    </source>
</evidence>
<comment type="subcellular location">
    <subcellularLocation>
        <location evidence="1">Cell membrane</location>
        <topology evidence="1">Single-pass membrane protein</topology>
    </subcellularLocation>
    <subcellularLocation>
        <location evidence="2">Membrane</location>
        <topology evidence="2">Single-pass type I membrane protein</topology>
    </subcellularLocation>
</comment>
<keyword evidence="12" id="KW-0677">Repeat</keyword>